<protein>
    <submittedName>
        <fullName evidence="4">Leucine-rich repeat domain-containing protein</fullName>
    </submittedName>
</protein>
<evidence type="ECO:0000256" key="1">
    <source>
        <dbReference type="ARBA" id="ARBA00022614"/>
    </source>
</evidence>
<dbReference type="InterPro" id="IPR032675">
    <property type="entry name" value="LRR_dom_sf"/>
</dbReference>
<evidence type="ECO:0000313" key="4">
    <source>
        <dbReference type="EMBL" id="MBI1646181.1"/>
    </source>
</evidence>
<dbReference type="Gene3D" id="3.80.10.10">
    <property type="entry name" value="Ribonuclease Inhibitor"/>
    <property type="match status" value="1"/>
</dbReference>
<keyword evidence="1" id="KW-0433">Leucine-rich repeat</keyword>
<gene>
    <name evidence="4" type="ORF">I7X30_03780</name>
</gene>
<dbReference type="SUPFAM" id="SSF52058">
    <property type="entry name" value="L domain-like"/>
    <property type="match status" value="1"/>
</dbReference>
<dbReference type="PANTHER" id="PTHR46652:SF8">
    <property type="entry name" value="LEUCINE RICH REPEAT CONTAINING 23"/>
    <property type="match status" value="1"/>
</dbReference>
<evidence type="ECO:0000313" key="5">
    <source>
        <dbReference type="Proteomes" id="UP000641139"/>
    </source>
</evidence>
<evidence type="ECO:0000259" key="3">
    <source>
        <dbReference type="Pfam" id="PF25013"/>
    </source>
</evidence>
<dbReference type="InterPro" id="IPR050836">
    <property type="entry name" value="SDS22/Internalin_LRR"/>
</dbReference>
<organism evidence="4 5">
    <name type="scientific">Capnocytophaga periodontitidis</name>
    <dbReference type="NCBI Taxonomy" id="2795027"/>
    <lineage>
        <taxon>Bacteria</taxon>
        <taxon>Pseudomonadati</taxon>
        <taxon>Bacteroidota</taxon>
        <taxon>Flavobacteriia</taxon>
        <taxon>Flavobacteriales</taxon>
        <taxon>Flavobacteriaceae</taxon>
        <taxon>Capnocytophaga</taxon>
    </lineage>
</organism>
<reference evidence="4 5" key="1">
    <citation type="journal article" date="2021" name="Int. J. Syst. Evol. Microbiol.">
        <title>Capnocytophaga periodontitidis sp. nov., isolated from subgingival plaque of periodontitis patient.</title>
        <authorList>
            <person name="Zhang Y."/>
            <person name="Qiao D."/>
            <person name="Shi W."/>
            <person name="Wu D."/>
            <person name="Cai M."/>
        </authorList>
    </citation>
    <scope>NUCLEOTIDE SEQUENCE [LARGE SCALE GENOMIC DNA]</scope>
    <source>
        <strain evidence="4 5">051621</strain>
    </source>
</reference>
<name>A0ABS0SK92_9FLAO</name>
<dbReference type="PANTHER" id="PTHR46652">
    <property type="entry name" value="LEUCINE-RICH REPEAT AND IQ DOMAIN-CONTAINING PROTEIN 1-RELATED"/>
    <property type="match status" value="1"/>
</dbReference>
<evidence type="ECO:0000256" key="2">
    <source>
        <dbReference type="ARBA" id="ARBA00022737"/>
    </source>
</evidence>
<keyword evidence="5" id="KW-1185">Reference proteome</keyword>
<accession>A0ABS0SK92</accession>
<feature type="domain" description="Zer-1-like leucine-rich repeats region" evidence="3">
    <location>
        <begin position="272"/>
        <end position="332"/>
    </location>
</feature>
<comment type="caution">
    <text evidence="4">The sequence shown here is derived from an EMBL/GenBank/DDBJ whole genome shotgun (WGS) entry which is preliminary data.</text>
</comment>
<keyword evidence="2" id="KW-0677">Repeat</keyword>
<dbReference type="RefSeq" id="WP_198466089.1">
    <property type="nucleotide sequence ID" value="NZ_JAEFDC010000002.1"/>
</dbReference>
<dbReference type="InterPro" id="IPR056845">
    <property type="entry name" value="LRR_Zer-1"/>
</dbReference>
<dbReference type="Proteomes" id="UP000641139">
    <property type="component" value="Unassembled WGS sequence"/>
</dbReference>
<dbReference type="EMBL" id="JAEFDC010000002">
    <property type="protein sequence ID" value="MBI1646181.1"/>
    <property type="molecule type" value="Genomic_DNA"/>
</dbReference>
<sequence>MPKVVAQQAIKPLAKYFLIIQLFMYTYFTDKYNLKIIYSHQGYGNFIRLYRGIPVELFFMDKDIKSFDDFLSFADTVKSINFLRCTLDDLSALTEFKKLKELYISNSIIHSKRFCQFLQLPSLKELTISNQNYPEENPYVYSLTEAHLPSLRSLAIGSFETDSLKDVYLPSLRELVLPYSVNSLKGAYIPLLEKLDAEHLKEIDVALPKLKKLHIKLKGFDFYSLKNTPNLRELYAIHTYYDDQQTFDGLEVCKKLKYIEMLSCPFKNFLPFSKLKSLEHLDVSYGSEIESLEGLEQLPNLKRLCLYDNEFIKEINDISLIKNLKVLEIEKHKVLKIIDEIEKRDIALWIIPDES</sequence>
<dbReference type="Pfam" id="PF25013">
    <property type="entry name" value="LRR_Zer-1"/>
    <property type="match status" value="1"/>
</dbReference>
<proteinExistence type="predicted"/>